<evidence type="ECO:0000259" key="6">
    <source>
        <dbReference type="PROSITE" id="PS50977"/>
    </source>
</evidence>
<evidence type="ECO:0000313" key="8">
    <source>
        <dbReference type="Proteomes" id="UP000237846"/>
    </source>
</evidence>
<proteinExistence type="predicted"/>
<feature type="domain" description="HTH tetR-type" evidence="6">
    <location>
        <begin position="19"/>
        <end position="79"/>
    </location>
</feature>
<dbReference type="PANTHER" id="PTHR30055">
    <property type="entry name" value="HTH-TYPE TRANSCRIPTIONAL REGULATOR RUTR"/>
    <property type="match status" value="1"/>
</dbReference>
<dbReference type="InterPro" id="IPR001647">
    <property type="entry name" value="HTH_TetR"/>
</dbReference>
<keyword evidence="1" id="KW-0805">Transcription regulation</keyword>
<dbReference type="Gene3D" id="1.10.357.10">
    <property type="entry name" value="Tetracycline Repressor, domain 2"/>
    <property type="match status" value="1"/>
</dbReference>
<name>A0A2T0PXC9_9ACTN</name>
<dbReference type="SUPFAM" id="SSF46689">
    <property type="entry name" value="Homeodomain-like"/>
    <property type="match status" value="1"/>
</dbReference>
<evidence type="ECO:0000256" key="3">
    <source>
        <dbReference type="ARBA" id="ARBA00023163"/>
    </source>
</evidence>
<evidence type="ECO:0000313" key="7">
    <source>
        <dbReference type="EMBL" id="PRX96197.1"/>
    </source>
</evidence>
<dbReference type="Proteomes" id="UP000237846">
    <property type="component" value="Unassembled WGS sequence"/>
</dbReference>
<dbReference type="PRINTS" id="PR00455">
    <property type="entry name" value="HTHTETR"/>
</dbReference>
<dbReference type="EMBL" id="PVZC01000008">
    <property type="protein sequence ID" value="PRX96197.1"/>
    <property type="molecule type" value="Genomic_DNA"/>
</dbReference>
<accession>A0A2T0PXC9</accession>
<evidence type="ECO:0000256" key="4">
    <source>
        <dbReference type="PROSITE-ProRule" id="PRU00335"/>
    </source>
</evidence>
<evidence type="ECO:0000256" key="5">
    <source>
        <dbReference type="SAM" id="MobiDB-lite"/>
    </source>
</evidence>
<sequence>MTSPAGPAEPAGLRERKKARTRREIQRHALRLFRDEGYAATTVERIAAAAEVAPSTVFRYFPTKEDLVALDDYHGLGEAVAAGFARQPPELSALGALRAALRDAFAALSPADRAARNERDVLIVAVPELWAANLGMVQDGLRAVGALVAERSGRTADDPAVRALCAAVLGVALGVLLDAARDPGLDPAEELDAALGRLEEGVAL</sequence>
<dbReference type="OrthoDB" id="956698at2"/>
<comment type="caution">
    <text evidence="7">The sequence shown here is derived from an EMBL/GenBank/DDBJ whole genome shotgun (WGS) entry which is preliminary data.</text>
</comment>
<evidence type="ECO:0000256" key="2">
    <source>
        <dbReference type="ARBA" id="ARBA00023125"/>
    </source>
</evidence>
<dbReference type="GO" id="GO:0000976">
    <property type="term" value="F:transcription cis-regulatory region binding"/>
    <property type="evidence" value="ECO:0007669"/>
    <property type="project" value="TreeGrafter"/>
</dbReference>
<evidence type="ECO:0000256" key="1">
    <source>
        <dbReference type="ARBA" id="ARBA00023015"/>
    </source>
</evidence>
<dbReference type="PANTHER" id="PTHR30055:SF234">
    <property type="entry name" value="HTH-TYPE TRANSCRIPTIONAL REGULATOR BETI"/>
    <property type="match status" value="1"/>
</dbReference>
<dbReference type="GO" id="GO:0003700">
    <property type="term" value="F:DNA-binding transcription factor activity"/>
    <property type="evidence" value="ECO:0007669"/>
    <property type="project" value="TreeGrafter"/>
</dbReference>
<gene>
    <name evidence="7" type="ORF">CLV72_108203</name>
</gene>
<dbReference type="Gene3D" id="1.10.10.60">
    <property type="entry name" value="Homeodomain-like"/>
    <property type="match status" value="1"/>
</dbReference>
<reference evidence="7 8" key="1">
    <citation type="submission" date="2018-03" db="EMBL/GenBank/DDBJ databases">
        <title>Genomic Encyclopedia of Archaeal and Bacterial Type Strains, Phase II (KMG-II): from individual species to whole genera.</title>
        <authorList>
            <person name="Goeker M."/>
        </authorList>
    </citation>
    <scope>NUCLEOTIDE SEQUENCE [LARGE SCALE GENOMIC DNA]</scope>
    <source>
        <strain evidence="7 8">DSM 45601</strain>
    </source>
</reference>
<feature type="region of interest" description="Disordered" evidence="5">
    <location>
        <begin position="1"/>
        <end position="22"/>
    </location>
</feature>
<dbReference type="AlphaFoldDB" id="A0A2T0PXC9"/>
<dbReference type="InterPro" id="IPR009057">
    <property type="entry name" value="Homeodomain-like_sf"/>
</dbReference>
<dbReference type="Pfam" id="PF00440">
    <property type="entry name" value="TetR_N"/>
    <property type="match status" value="1"/>
</dbReference>
<feature type="DNA-binding region" description="H-T-H motif" evidence="4">
    <location>
        <begin position="42"/>
        <end position="61"/>
    </location>
</feature>
<keyword evidence="8" id="KW-1185">Reference proteome</keyword>
<protein>
    <submittedName>
        <fullName evidence="7">TetR family transcriptional regulator</fullName>
    </submittedName>
</protein>
<keyword evidence="3" id="KW-0804">Transcription</keyword>
<dbReference type="InterPro" id="IPR041347">
    <property type="entry name" value="MftR_C"/>
</dbReference>
<dbReference type="Pfam" id="PF17754">
    <property type="entry name" value="TetR_C_14"/>
    <property type="match status" value="1"/>
</dbReference>
<dbReference type="InterPro" id="IPR050109">
    <property type="entry name" value="HTH-type_TetR-like_transc_reg"/>
</dbReference>
<dbReference type="PROSITE" id="PS50977">
    <property type="entry name" value="HTH_TETR_2"/>
    <property type="match status" value="1"/>
</dbReference>
<organism evidence="7 8">
    <name type="scientific">Allonocardiopsis opalescens</name>
    <dbReference type="NCBI Taxonomy" id="1144618"/>
    <lineage>
        <taxon>Bacteria</taxon>
        <taxon>Bacillati</taxon>
        <taxon>Actinomycetota</taxon>
        <taxon>Actinomycetes</taxon>
        <taxon>Streptosporangiales</taxon>
        <taxon>Allonocardiopsis</taxon>
    </lineage>
</organism>
<keyword evidence="2 4" id="KW-0238">DNA-binding</keyword>
<dbReference type="RefSeq" id="WP_106250918.1">
    <property type="nucleotide sequence ID" value="NZ_PVZC01000008.1"/>
</dbReference>